<dbReference type="RefSeq" id="WP_367967315.1">
    <property type="nucleotide sequence ID" value="NZ_JBAKFI010000002.1"/>
</dbReference>
<gene>
    <name evidence="2" type="ORF">V6X64_07580</name>
</gene>
<dbReference type="InterPro" id="IPR007813">
    <property type="entry name" value="PilN"/>
</dbReference>
<organism evidence="2 3">
    <name type="scientific">Spiribacter onubensis</name>
    <dbReference type="NCBI Taxonomy" id="3122420"/>
    <lineage>
        <taxon>Bacteria</taxon>
        <taxon>Pseudomonadati</taxon>
        <taxon>Pseudomonadota</taxon>
        <taxon>Gammaproteobacteria</taxon>
        <taxon>Chromatiales</taxon>
        <taxon>Ectothiorhodospiraceae</taxon>
        <taxon>Spiribacter</taxon>
    </lineage>
</organism>
<keyword evidence="1" id="KW-0812">Transmembrane</keyword>
<dbReference type="EMBL" id="JBAKFJ010000001">
    <property type="protein sequence ID" value="MEX0386847.1"/>
    <property type="molecule type" value="Genomic_DNA"/>
</dbReference>
<protein>
    <submittedName>
        <fullName evidence="2">PilN domain-containing protein</fullName>
    </submittedName>
</protein>
<dbReference type="PANTHER" id="PTHR40278">
    <property type="entry name" value="DNA UTILIZATION PROTEIN HOFN"/>
    <property type="match status" value="1"/>
</dbReference>
<keyword evidence="1" id="KW-0472">Membrane</keyword>
<feature type="transmembrane region" description="Helical" evidence="1">
    <location>
        <begin position="21"/>
        <end position="44"/>
    </location>
</feature>
<reference evidence="2 3" key="1">
    <citation type="submission" date="2024-02" db="EMBL/GenBank/DDBJ databases">
        <title>New especies of Spiribacter isolated from saline water.</title>
        <authorList>
            <person name="Leon M.J."/>
            <person name="De La Haba R."/>
            <person name="Sanchez-Porro C."/>
            <person name="Ventosa A."/>
        </authorList>
    </citation>
    <scope>NUCLEOTIDE SEQUENCE [LARGE SCALE GENOMIC DNA]</scope>
    <source>
        <strain evidence="3">ag22IC4-227</strain>
    </source>
</reference>
<sequence>MPIGVNLLPWRAERDRRARRRMWLAMPTATLIGLGIMLMATLVIRGMHEERLDANTRVRQQIDALADRRAATEQLKQTHGALSRRMAAMEALLDGQTRALDELTGLMEALPDDVRLMGVERGAERLVIEGLAPAPVSVSALITALRASPRFPALRFERLTTRPAQGHSGDRFRIVVRRALERNAGEGNDQGVQQ</sequence>
<proteinExistence type="predicted"/>
<dbReference type="Pfam" id="PF05137">
    <property type="entry name" value="PilN"/>
    <property type="match status" value="1"/>
</dbReference>
<dbReference type="InterPro" id="IPR052534">
    <property type="entry name" value="Extracell_DNA_Util/SecSys_Comp"/>
</dbReference>
<evidence type="ECO:0000313" key="2">
    <source>
        <dbReference type="EMBL" id="MEX0386847.1"/>
    </source>
</evidence>
<evidence type="ECO:0000256" key="1">
    <source>
        <dbReference type="SAM" id="Phobius"/>
    </source>
</evidence>
<dbReference type="PANTHER" id="PTHR40278:SF1">
    <property type="entry name" value="DNA UTILIZATION PROTEIN HOFN"/>
    <property type="match status" value="1"/>
</dbReference>
<dbReference type="Proteomes" id="UP001556653">
    <property type="component" value="Unassembled WGS sequence"/>
</dbReference>
<keyword evidence="1" id="KW-1133">Transmembrane helix</keyword>
<keyword evidence="3" id="KW-1185">Reference proteome</keyword>
<accession>A0ABV3S9P6</accession>
<name>A0ABV3S9P6_9GAMM</name>
<comment type="caution">
    <text evidence="2">The sequence shown here is derived from an EMBL/GenBank/DDBJ whole genome shotgun (WGS) entry which is preliminary data.</text>
</comment>
<evidence type="ECO:0000313" key="3">
    <source>
        <dbReference type="Proteomes" id="UP001556653"/>
    </source>
</evidence>